<dbReference type="Gene3D" id="3.40.50.300">
    <property type="entry name" value="P-loop containing nucleotide triphosphate hydrolases"/>
    <property type="match status" value="1"/>
</dbReference>
<keyword evidence="1" id="KW-0813">Transport</keyword>
<reference evidence="3" key="1">
    <citation type="submission" date="2013-08" db="EMBL/GenBank/DDBJ databases">
        <authorList>
            <person name="Mendez C."/>
            <person name="Richter M."/>
            <person name="Ferrer M."/>
            <person name="Sanchez J."/>
        </authorList>
    </citation>
    <scope>NUCLEOTIDE SEQUENCE</scope>
</reference>
<feature type="domain" description="ABC transporter" evidence="2">
    <location>
        <begin position="1"/>
        <end position="164"/>
    </location>
</feature>
<feature type="non-terminal residue" evidence="3">
    <location>
        <position position="1"/>
    </location>
</feature>
<feature type="non-terminal residue" evidence="3">
    <location>
        <position position="224"/>
    </location>
</feature>
<dbReference type="PROSITE" id="PS00211">
    <property type="entry name" value="ABC_TRANSPORTER_1"/>
    <property type="match status" value="1"/>
</dbReference>
<protein>
    <submittedName>
        <fullName evidence="3">Spermidine/putrescine ABC transporter ATPase subunit</fullName>
    </submittedName>
</protein>
<dbReference type="GO" id="GO:0005524">
    <property type="term" value="F:ATP binding"/>
    <property type="evidence" value="ECO:0007669"/>
    <property type="project" value="InterPro"/>
</dbReference>
<reference evidence="3" key="2">
    <citation type="journal article" date="2014" name="ISME J.">
        <title>Microbial stratification in low pH oxic and suboxic macroscopic growths along an acid mine drainage.</title>
        <authorList>
            <person name="Mendez-Garcia C."/>
            <person name="Mesa V."/>
            <person name="Sprenger R.R."/>
            <person name="Richter M."/>
            <person name="Diez M.S."/>
            <person name="Solano J."/>
            <person name="Bargiela R."/>
            <person name="Golyshina O.V."/>
            <person name="Manteca A."/>
            <person name="Ramos J.L."/>
            <person name="Gallego J.R."/>
            <person name="Llorente I."/>
            <person name="Martins Dos Santos V.A."/>
            <person name="Jensen O.N."/>
            <person name="Pelaez A.I."/>
            <person name="Sanchez J."/>
            <person name="Ferrer M."/>
        </authorList>
    </citation>
    <scope>NUCLEOTIDE SEQUENCE</scope>
</reference>
<dbReference type="InterPro" id="IPR027417">
    <property type="entry name" value="P-loop_NTPase"/>
</dbReference>
<dbReference type="InterPro" id="IPR017871">
    <property type="entry name" value="ABC_transporter-like_CS"/>
</dbReference>
<dbReference type="GO" id="GO:0016887">
    <property type="term" value="F:ATP hydrolysis activity"/>
    <property type="evidence" value="ECO:0007669"/>
    <property type="project" value="InterPro"/>
</dbReference>
<evidence type="ECO:0000313" key="3">
    <source>
        <dbReference type="EMBL" id="EQD40011.1"/>
    </source>
</evidence>
<evidence type="ECO:0000259" key="2">
    <source>
        <dbReference type="PROSITE" id="PS50893"/>
    </source>
</evidence>
<dbReference type="PROSITE" id="PS50893">
    <property type="entry name" value="ABC_TRANSPORTER_2"/>
    <property type="match status" value="1"/>
</dbReference>
<dbReference type="AlphaFoldDB" id="T0YWN9"/>
<accession>T0YWN9</accession>
<dbReference type="InterPro" id="IPR003439">
    <property type="entry name" value="ABC_transporter-like_ATP-bd"/>
</dbReference>
<dbReference type="PANTHER" id="PTHR42781">
    <property type="entry name" value="SPERMIDINE/PUTRESCINE IMPORT ATP-BINDING PROTEIN POTA"/>
    <property type="match status" value="1"/>
</dbReference>
<dbReference type="PANTHER" id="PTHR42781:SF4">
    <property type="entry name" value="SPERMIDINE_PUTRESCINE IMPORT ATP-BINDING PROTEIN POTA"/>
    <property type="match status" value="1"/>
</dbReference>
<dbReference type="EMBL" id="AUZX01012220">
    <property type="protein sequence ID" value="EQD40011.1"/>
    <property type="molecule type" value="Genomic_DNA"/>
</dbReference>
<organism evidence="3">
    <name type="scientific">mine drainage metagenome</name>
    <dbReference type="NCBI Taxonomy" id="410659"/>
    <lineage>
        <taxon>unclassified sequences</taxon>
        <taxon>metagenomes</taxon>
        <taxon>ecological metagenomes</taxon>
    </lineage>
</organism>
<proteinExistence type="predicted"/>
<gene>
    <name evidence="3" type="ORF">B1A_16633</name>
</gene>
<sequence>PSERRSVGFVFQDFALFPHLTVARNIAFGMSLRHAPAGKISERVSELLQRMRLDGLADRYPQQLSGGQKQRVAVARALATDPQILLFDESLSSLDAKLREELRLELKDLLGALRLTAMFVTHDPVEAMLLADRIFVLRDGSLLASGSPQDLYAAPPSKEVAETLGPAWLWPSEVLGDDAGETLLDLAGTRIRLPLAEPPRPGSYRLLLRSSSARIVEGDSPLRA</sequence>
<dbReference type="Pfam" id="PF00005">
    <property type="entry name" value="ABC_tran"/>
    <property type="match status" value="1"/>
</dbReference>
<dbReference type="InterPro" id="IPR050093">
    <property type="entry name" value="ABC_SmlMolc_Importer"/>
</dbReference>
<evidence type="ECO:0000256" key="1">
    <source>
        <dbReference type="ARBA" id="ARBA00022448"/>
    </source>
</evidence>
<name>T0YWN9_9ZZZZ</name>
<dbReference type="SUPFAM" id="SSF52540">
    <property type="entry name" value="P-loop containing nucleoside triphosphate hydrolases"/>
    <property type="match status" value="1"/>
</dbReference>
<comment type="caution">
    <text evidence="3">The sequence shown here is derived from an EMBL/GenBank/DDBJ whole genome shotgun (WGS) entry which is preliminary data.</text>
</comment>